<dbReference type="PANTHER" id="PTHR44196">
    <property type="entry name" value="DEHYDROGENASE/REDUCTASE SDR FAMILY MEMBER 7B"/>
    <property type="match status" value="1"/>
</dbReference>
<protein>
    <submittedName>
        <fullName evidence="4">Short-chain dehydrogenase/reductase SDR</fullName>
    </submittedName>
</protein>
<proteinExistence type="inferred from homology"/>
<comment type="similarity">
    <text evidence="1 3">Belongs to the short-chain dehydrogenases/reductases (SDR) family.</text>
</comment>
<name>D6ZAG0_SEGRD</name>
<organism evidence="4 5">
    <name type="scientific">Segniliparus rotundus (strain ATCC BAA-972 / CDC 1076 / CIP 108378 / DSM 44985 / JCM 13578)</name>
    <dbReference type="NCBI Taxonomy" id="640132"/>
    <lineage>
        <taxon>Bacteria</taxon>
        <taxon>Bacillati</taxon>
        <taxon>Actinomycetota</taxon>
        <taxon>Actinomycetes</taxon>
        <taxon>Mycobacteriales</taxon>
        <taxon>Segniliparaceae</taxon>
        <taxon>Segniliparus</taxon>
    </lineage>
</organism>
<evidence type="ECO:0000256" key="2">
    <source>
        <dbReference type="ARBA" id="ARBA00023002"/>
    </source>
</evidence>
<dbReference type="eggNOG" id="COG0300">
    <property type="taxonomic scope" value="Bacteria"/>
</dbReference>
<keyword evidence="2" id="KW-0560">Oxidoreductase</keyword>
<dbReference type="CDD" id="cd05233">
    <property type="entry name" value="SDR_c"/>
    <property type="match status" value="1"/>
</dbReference>
<evidence type="ECO:0000313" key="5">
    <source>
        <dbReference type="Proteomes" id="UP000002247"/>
    </source>
</evidence>
<accession>D6ZAG0</accession>
<keyword evidence="5" id="KW-1185">Reference proteome</keyword>
<dbReference type="STRING" id="640132.Srot_0213"/>
<dbReference type="GO" id="GO:0016020">
    <property type="term" value="C:membrane"/>
    <property type="evidence" value="ECO:0007669"/>
    <property type="project" value="TreeGrafter"/>
</dbReference>
<dbReference type="PRINTS" id="PR00080">
    <property type="entry name" value="SDRFAMILY"/>
</dbReference>
<dbReference type="HOGENOM" id="CLU_010194_2_1_11"/>
<evidence type="ECO:0000313" key="4">
    <source>
        <dbReference type="EMBL" id="ADG96702.1"/>
    </source>
</evidence>
<dbReference type="InterPro" id="IPR002347">
    <property type="entry name" value="SDR_fam"/>
</dbReference>
<evidence type="ECO:0000256" key="3">
    <source>
        <dbReference type="RuleBase" id="RU000363"/>
    </source>
</evidence>
<gene>
    <name evidence="4" type="ordered locus">Srot_0213</name>
</gene>
<dbReference type="Pfam" id="PF00106">
    <property type="entry name" value="adh_short"/>
    <property type="match status" value="1"/>
</dbReference>
<reference evidence="4 5" key="1">
    <citation type="journal article" date="2010" name="Stand. Genomic Sci.">
        <title>Complete genome sequence of Segniliparus rotundus type strain (CDC 1076).</title>
        <authorList>
            <person name="Sikorski J."/>
            <person name="Lapidus A."/>
            <person name="Copeland A."/>
            <person name="Misra M."/>
            <person name="Glavina Del Rio T."/>
            <person name="Nolan M."/>
            <person name="Lucas S."/>
            <person name="Chen F."/>
            <person name="Tice H."/>
            <person name="Cheng J.F."/>
            <person name="Jando M."/>
            <person name="Schneider S."/>
            <person name="Bruce D."/>
            <person name="Goodwin L."/>
            <person name="Pitluck S."/>
            <person name="Liolios K."/>
            <person name="Mikhailova N."/>
            <person name="Pati A."/>
            <person name="Ivanova N."/>
            <person name="Mavromatis K."/>
            <person name="Chen A."/>
            <person name="Palaniappan K."/>
            <person name="Chertkov O."/>
            <person name="Land M."/>
            <person name="Hauser L."/>
            <person name="Chang Y.J."/>
            <person name="Jeffries C.D."/>
            <person name="Brettin T."/>
            <person name="Detter J.C."/>
            <person name="Han C."/>
            <person name="Rohde M."/>
            <person name="Goker M."/>
            <person name="Bristow J."/>
            <person name="Eisen J.A."/>
            <person name="Markowitz V."/>
            <person name="Hugenholtz P."/>
            <person name="Kyrpides N.C."/>
            <person name="Klenk H.P."/>
        </authorList>
    </citation>
    <scope>NUCLEOTIDE SEQUENCE [LARGE SCALE GENOMIC DNA]</scope>
    <source>
        <strain evidence="5">ATCC BAA-972 / CDC 1076 / CIP 108378 / DSM 44985 / JCM 13578</strain>
    </source>
</reference>
<dbReference type="AlphaFoldDB" id="D6ZAG0"/>
<dbReference type="EMBL" id="CP001958">
    <property type="protein sequence ID" value="ADG96702.1"/>
    <property type="molecule type" value="Genomic_DNA"/>
</dbReference>
<evidence type="ECO:0000256" key="1">
    <source>
        <dbReference type="ARBA" id="ARBA00006484"/>
    </source>
</evidence>
<dbReference type="PANTHER" id="PTHR44196:SF1">
    <property type="entry name" value="DEHYDROGENASE_REDUCTASE SDR FAMILY MEMBER 7B"/>
    <property type="match status" value="1"/>
</dbReference>
<dbReference type="GO" id="GO:0016491">
    <property type="term" value="F:oxidoreductase activity"/>
    <property type="evidence" value="ECO:0007669"/>
    <property type="project" value="UniProtKB-KW"/>
</dbReference>
<sequence>MSNIAVRNHPSRVLAKVDDAANRFVLRAAPDWKLSRARRDPSYGTAIRGKRVLITGASSGIGEAAAHRFAELGATVLLVARRHDELAAVAAKIHAAGGHAAVFACDLRDLDAVDALAEKVNAEHGGVDVLVNNAGHSIRRDTAESLERWHDIERTMQINYFSAMRLVRDFLPGMLERRDGHIINISSWVVPIEAGTRFVGYGAAKAAASIAARSIQLEYGHRGVCGSSVHFPLVRTPMIAPTEEYDNLAALSAQEAAEWLVLAARTRVSRVLPRVSYFLQAVEVLAPRLARQMIVAGGRGR</sequence>
<dbReference type="KEGG" id="srt:Srot_0213"/>
<dbReference type="Proteomes" id="UP000002247">
    <property type="component" value="Chromosome"/>
</dbReference>
<dbReference type="RefSeq" id="WP_013137158.1">
    <property type="nucleotide sequence ID" value="NC_014168.1"/>
</dbReference>
<dbReference type="PRINTS" id="PR00081">
    <property type="entry name" value="GDHRDH"/>
</dbReference>
<dbReference type="SUPFAM" id="SSF51735">
    <property type="entry name" value="NAD(P)-binding Rossmann-fold domains"/>
    <property type="match status" value="1"/>
</dbReference>
<dbReference type="InterPro" id="IPR036291">
    <property type="entry name" value="NAD(P)-bd_dom_sf"/>
</dbReference>
<dbReference type="NCBIfam" id="NF004521">
    <property type="entry name" value="PRK05866.1"/>
    <property type="match status" value="1"/>
</dbReference>
<dbReference type="Gene3D" id="3.40.50.720">
    <property type="entry name" value="NAD(P)-binding Rossmann-like Domain"/>
    <property type="match status" value="1"/>
</dbReference>